<gene>
    <name evidence="4" type="primary">Q9P872</name>
</gene>
<dbReference type="SMART" id="SM00831">
    <property type="entry name" value="Cation_ATPase_N"/>
    <property type="match status" value="1"/>
</dbReference>
<sequence length="282" mass="30884">MALERKRAGEGSSSSGRAAYGANPRAAPVYAQYRSESPPASAYFSHFAGQDHELQPTTPDAQAHFAYSTTLRRHTLEGPLGIPSTPLRSSLPSIGELKNAMEVEGVRGVWERTVGRLFAALSGHRDQHEFLPTHRAEVKKESASARFAHSSIEVRRIYGFRPCRPSLTFAQETILHFGTSATHGLPLRRVQELLQTHGYNEFSVDAPEPLLVKFAKTIYENPLILLLCGSAGVSAVMGNIDDAISITVAVFIVLTGELPYLLWSRLREGRKGAFGNSNEVLT</sequence>
<protein>
    <submittedName>
        <fullName evidence="4">Calcium-transporting ATPase (EC)</fullName>
    </submittedName>
</protein>
<proteinExistence type="predicted"/>
<dbReference type="Pfam" id="PF00690">
    <property type="entry name" value="Cation_ATPase_N"/>
    <property type="match status" value="1"/>
</dbReference>
<dbReference type="SUPFAM" id="SSF81665">
    <property type="entry name" value="Calcium ATPase, transmembrane domain M"/>
    <property type="match status" value="1"/>
</dbReference>
<dbReference type="AlphaFoldDB" id="A0A5K1JT83"/>
<evidence type="ECO:0000259" key="3">
    <source>
        <dbReference type="SMART" id="SM00831"/>
    </source>
</evidence>
<evidence type="ECO:0000256" key="1">
    <source>
        <dbReference type="SAM" id="MobiDB-lite"/>
    </source>
</evidence>
<feature type="compositionally biased region" description="Low complexity" evidence="1">
    <location>
        <begin position="10"/>
        <end position="21"/>
    </location>
</feature>
<keyword evidence="2" id="KW-0472">Membrane</keyword>
<feature type="domain" description="Cation-transporting P-type ATPase N-terminal" evidence="3">
    <location>
        <begin position="163"/>
        <end position="239"/>
    </location>
</feature>
<dbReference type="EMBL" id="LR724387">
    <property type="protein sequence ID" value="VWO94970.1"/>
    <property type="molecule type" value="Genomic_DNA"/>
</dbReference>
<dbReference type="InterPro" id="IPR004014">
    <property type="entry name" value="ATPase_P-typ_cation-transptr_N"/>
</dbReference>
<feature type="region of interest" description="Disordered" evidence="1">
    <location>
        <begin position="1"/>
        <end position="21"/>
    </location>
</feature>
<dbReference type="InterPro" id="IPR023298">
    <property type="entry name" value="ATPase_P-typ_TM_dom_sf"/>
</dbReference>
<organism evidence="4">
    <name type="scientific">Ganoderma boninense</name>
    <dbReference type="NCBI Taxonomy" id="34458"/>
    <lineage>
        <taxon>Eukaryota</taxon>
        <taxon>Fungi</taxon>
        <taxon>Dikarya</taxon>
        <taxon>Basidiomycota</taxon>
        <taxon>Agaricomycotina</taxon>
        <taxon>Agaricomycetes</taxon>
        <taxon>Polyporales</taxon>
        <taxon>Polyporaceae</taxon>
        <taxon>Ganoderma</taxon>
    </lineage>
</organism>
<feature type="transmembrane region" description="Helical" evidence="2">
    <location>
        <begin position="243"/>
        <end position="263"/>
    </location>
</feature>
<evidence type="ECO:0000313" key="4">
    <source>
        <dbReference type="EMBL" id="VWO94970.1"/>
    </source>
</evidence>
<evidence type="ECO:0000256" key="2">
    <source>
        <dbReference type="SAM" id="Phobius"/>
    </source>
</evidence>
<feature type="transmembrane region" description="Helical" evidence="2">
    <location>
        <begin position="218"/>
        <end position="237"/>
    </location>
</feature>
<keyword evidence="2" id="KW-1133">Transmembrane helix</keyword>
<keyword evidence="2" id="KW-0812">Transmembrane</keyword>
<accession>A0A5K1JT83</accession>
<reference evidence="4" key="1">
    <citation type="submission" date="2019-10" db="EMBL/GenBank/DDBJ databases">
        <authorList>
            <person name="Nor Muhammad N."/>
        </authorList>
    </citation>
    <scope>NUCLEOTIDE SEQUENCE</scope>
</reference>
<name>A0A5K1JT83_9APHY</name>